<dbReference type="InterPro" id="IPR014284">
    <property type="entry name" value="RNA_pol_sigma-70_dom"/>
</dbReference>
<dbReference type="eggNOG" id="COG1595">
    <property type="taxonomic scope" value="Bacteria"/>
</dbReference>
<dbReference type="InterPro" id="IPR039425">
    <property type="entry name" value="RNA_pol_sigma-70-like"/>
</dbReference>
<keyword evidence="5 6" id="KW-0804">Transcription</keyword>
<evidence type="ECO:0000259" key="8">
    <source>
        <dbReference type="Pfam" id="PF08281"/>
    </source>
</evidence>
<protein>
    <recommendedName>
        <fullName evidence="6">RNA polymerase sigma factor</fullName>
    </recommendedName>
</protein>
<evidence type="ECO:0000256" key="2">
    <source>
        <dbReference type="ARBA" id="ARBA00023015"/>
    </source>
</evidence>
<comment type="similarity">
    <text evidence="1 6">Belongs to the sigma-70 factor family. ECF subfamily.</text>
</comment>
<dbReference type="InterPro" id="IPR013324">
    <property type="entry name" value="RNA_pol_sigma_r3/r4-like"/>
</dbReference>
<dbReference type="NCBIfam" id="TIGR02937">
    <property type="entry name" value="sigma70-ECF"/>
    <property type="match status" value="1"/>
</dbReference>
<gene>
    <name evidence="9" type="ORF">HMPREF9455_02755</name>
</gene>
<evidence type="ECO:0000256" key="4">
    <source>
        <dbReference type="ARBA" id="ARBA00023125"/>
    </source>
</evidence>
<accession>F5J088</accession>
<dbReference type="Pfam" id="PF08281">
    <property type="entry name" value="Sigma70_r4_2"/>
    <property type="match status" value="1"/>
</dbReference>
<dbReference type="SUPFAM" id="SSF88946">
    <property type="entry name" value="Sigma2 domain of RNA polymerase sigma factors"/>
    <property type="match status" value="1"/>
</dbReference>
<dbReference type="Proteomes" id="UP000004913">
    <property type="component" value="Unassembled WGS sequence"/>
</dbReference>
<organism evidence="9 10">
    <name type="scientific">Dysgonomonas gadei ATCC BAA-286</name>
    <dbReference type="NCBI Taxonomy" id="742766"/>
    <lineage>
        <taxon>Bacteria</taxon>
        <taxon>Pseudomonadati</taxon>
        <taxon>Bacteroidota</taxon>
        <taxon>Bacteroidia</taxon>
        <taxon>Bacteroidales</taxon>
        <taxon>Dysgonomonadaceae</taxon>
        <taxon>Dysgonomonas</taxon>
    </lineage>
</organism>
<feature type="domain" description="RNA polymerase sigma-70 region 2" evidence="7">
    <location>
        <begin position="22"/>
        <end position="84"/>
    </location>
</feature>
<dbReference type="PANTHER" id="PTHR43133:SF45">
    <property type="entry name" value="RNA POLYMERASE ECF-TYPE SIGMA FACTOR"/>
    <property type="match status" value="1"/>
</dbReference>
<evidence type="ECO:0000256" key="1">
    <source>
        <dbReference type="ARBA" id="ARBA00010641"/>
    </source>
</evidence>
<dbReference type="InterPro" id="IPR013249">
    <property type="entry name" value="RNA_pol_sigma70_r4_t2"/>
</dbReference>
<keyword evidence="3 6" id="KW-0731">Sigma factor</keyword>
<reference evidence="9 10" key="1">
    <citation type="submission" date="2011-04" db="EMBL/GenBank/DDBJ databases">
        <title>The Genome Sequence of Dysgonomonas gadei ATCC BAA-286.</title>
        <authorList>
            <consortium name="The Broad Institute Genome Sequencing Platform"/>
            <person name="Earl A."/>
            <person name="Ward D."/>
            <person name="Feldgarden M."/>
            <person name="Gevers D."/>
            <person name="Pudlo N."/>
            <person name="Martens E."/>
            <person name="Allen-Vercoe E."/>
            <person name="Young S.K."/>
            <person name="Zeng Q."/>
            <person name="Gargeya S."/>
            <person name="Fitzgerald M."/>
            <person name="Haas B."/>
            <person name="Abouelleil A."/>
            <person name="Alvarado L."/>
            <person name="Arachchi H.M."/>
            <person name="Berlin A."/>
            <person name="Brown A."/>
            <person name="Chapman S.B."/>
            <person name="Chen Z."/>
            <person name="Dunbar C."/>
            <person name="Freedman E."/>
            <person name="Gearin G."/>
            <person name="Gellesch M."/>
            <person name="Goldberg J."/>
            <person name="Griggs A."/>
            <person name="Gujja S."/>
            <person name="Heiman D."/>
            <person name="Howarth C."/>
            <person name="Larson L."/>
            <person name="Lui A."/>
            <person name="MacDonald P.J.P."/>
            <person name="Mehta T."/>
            <person name="Montmayeur A."/>
            <person name="Murphy C."/>
            <person name="Neiman D."/>
            <person name="Pearson M."/>
            <person name="Priest M."/>
            <person name="Roberts A."/>
            <person name="Saif S."/>
            <person name="Shea T."/>
            <person name="Shenoy N."/>
            <person name="Sisk P."/>
            <person name="Stolte C."/>
            <person name="Sykes S."/>
            <person name="Yandava C."/>
            <person name="Wortman J."/>
            <person name="Nusbaum C."/>
            <person name="Birren B."/>
        </authorList>
    </citation>
    <scope>NUCLEOTIDE SEQUENCE [LARGE SCALE GENOMIC DNA]</scope>
    <source>
        <strain evidence="9 10">ATCC BAA-286</strain>
    </source>
</reference>
<dbReference type="GO" id="GO:0003677">
    <property type="term" value="F:DNA binding"/>
    <property type="evidence" value="ECO:0007669"/>
    <property type="project" value="UniProtKB-KW"/>
</dbReference>
<dbReference type="Gene3D" id="1.10.1740.10">
    <property type="match status" value="1"/>
</dbReference>
<dbReference type="HOGENOM" id="CLU_047691_3_0_10"/>
<evidence type="ECO:0000256" key="5">
    <source>
        <dbReference type="ARBA" id="ARBA00023163"/>
    </source>
</evidence>
<dbReference type="Pfam" id="PF04542">
    <property type="entry name" value="Sigma70_r2"/>
    <property type="match status" value="1"/>
</dbReference>
<dbReference type="Gene3D" id="1.10.10.10">
    <property type="entry name" value="Winged helix-like DNA-binding domain superfamily/Winged helix DNA-binding domain"/>
    <property type="match status" value="1"/>
</dbReference>
<keyword evidence="2 6" id="KW-0805">Transcription regulation</keyword>
<feature type="domain" description="RNA polymerase sigma factor 70 region 4 type 2" evidence="8">
    <location>
        <begin position="120"/>
        <end position="171"/>
    </location>
</feature>
<dbReference type="AlphaFoldDB" id="F5J088"/>
<dbReference type="STRING" id="742766.HMPREF9455_02755"/>
<evidence type="ECO:0000256" key="6">
    <source>
        <dbReference type="RuleBase" id="RU000716"/>
    </source>
</evidence>
<dbReference type="InterPro" id="IPR013325">
    <property type="entry name" value="RNA_pol_sigma_r2"/>
</dbReference>
<dbReference type="InterPro" id="IPR036388">
    <property type="entry name" value="WH-like_DNA-bd_sf"/>
</dbReference>
<dbReference type="OrthoDB" id="1027298at2"/>
<dbReference type="PROSITE" id="PS01063">
    <property type="entry name" value="SIGMA70_ECF"/>
    <property type="match status" value="1"/>
</dbReference>
<keyword evidence="10" id="KW-1185">Reference proteome</keyword>
<dbReference type="CDD" id="cd06171">
    <property type="entry name" value="Sigma70_r4"/>
    <property type="match status" value="1"/>
</dbReference>
<keyword evidence="4 6" id="KW-0238">DNA-binding</keyword>
<evidence type="ECO:0000313" key="10">
    <source>
        <dbReference type="Proteomes" id="UP000004913"/>
    </source>
</evidence>
<name>F5J088_9BACT</name>
<evidence type="ECO:0000313" key="9">
    <source>
        <dbReference type="EMBL" id="EGK00966.1"/>
    </source>
</evidence>
<dbReference type="InterPro" id="IPR007627">
    <property type="entry name" value="RNA_pol_sigma70_r2"/>
</dbReference>
<dbReference type="RefSeq" id="WP_006800285.1">
    <property type="nucleotide sequence ID" value="NZ_GL891985.1"/>
</dbReference>
<sequence>MNEKQQIHKVLKGDTAAFGYFVDTYQDMAITIAFRVCGNKQDAEDIVQNAFVKAFHNLHTFRADSKFSTWFYRIVYNTAVTETRGNIYNTEFVDYKQIDMNDSYSDMDTMAQVEENERKELINKAMDRIPKDEAVILTLYYLEDNSVKDIVQITGLTDANIKVKLHRARKRFADTINLLMRHECA</sequence>
<comment type="caution">
    <text evidence="9">The sequence shown here is derived from an EMBL/GenBank/DDBJ whole genome shotgun (WGS) entry which is preliminary data.</text>
</comment>
<dbReference type="GO" id="GO:0016987">
    <property type="term" value="F:sigma factor activity"/>
    <property type="evidence" value="ECO:0007669"/>
    <property type="project" value="UniProtKB-KW"/>
</dbReference>
<evidence type="ECO:0000256" key="3">
    <source>
        <dbReference type="ARBA" id="ARBA00023082"/>
    </source>
</evidence>
<proteinExistence type="inferred from homology"/>
<evidence type="ECO:0000259" key="7">
    <source>
        <dbReference type="Pfam" id="PF04542"/>
    </source>
</evidence>
<dbReference type="EMBL" id="ADLV01000032">
    <property type="protein sequence ID" value="EGK00966.1"/>
    <property type="molecule type" value="Genomic_DNA"/>
</dbReference>
<dbReference type="InterPro" id="IPR000838">
    <property type="entry name" value="RNA_pol_sigma70_ECF_CS"/>
</dbReference>
<dbReference type="SUPFAM" id="SSF88659">
    <property type="entry name" value="Sigma3 and sigma4 domains of RNA polymerase sigma factors"/>
    <property type="match status" value="1"/>
</dbReference>
<dbReference type="GO" id="GO:0006352">
    <property type="term" value="P:DNA-templated transcription initiation"/>
    <property type="evidence" value="ECO:0007669"/>
    <property type="project" value="InterPro"/>
</dbReference>
<dbReference type="PANTHER" id="PTHR43133">
    <property type="entry name" value="RNA POLYMERASE ECF-TYPE SIGMA FACTO"/>
    <property type="match status" value="1"/>
</dbReference>